<evidence type="ECO:0000256" key="3">
    <source>
        <dbReference type="ARBA" id="ARBA00023015"/>
    </source>
</evidence>
<keyword evidence="4" id="KW-0238">DNA-binding</keyword>
<evidence type="ECO:0000256" key="6">
    <source>
        <dbReference type="ARBA" id="ARBA00023242"/>
    </source>
</evidence>
<reference evidence="10" key="1">
    <citation type="submission" date="2023-03" db="EMBL/GenBank/DDBJ databases">
        <title>Massive genome expansion in bonnet fungi (Mycena s.s.) driven by repeated elements and novel gene families across ecological guilds.</title>
        <authorList>
            <consortium name="Lawrence Berkeley National Laboratory"/>
            <person name="Harder C.B."/>
            <person name="Miyauchi S."/>
            <person name="Viragh M."/>
            <person name="Kuo A."/>
            <person name="Thoen E."/>
            <person name="Andreopoulos B."/>
            <person name="Lu D."/>
            <person name="Skrede I."/>
            <person name="Drula E."/>
            <person name="Henrissat B."/>
            <person name="Morin E."/>
            <person name="Kohler A."/>
            <person name="Barry K."/>
            <person name="LaButti K."/>
            <person name="Morin E."/>
            <person name="Salamov A."/>
            <person name="Lipzen A."/>
            <person name="Mereny Z."/>
            <person name="Hegedus B."/>
            <person name="Baldrian P."/>
            <person name="Stursova M."/>
            <person name="Weitz H."/>
            <person name="Taylor A."/>
            <person name="Grigoriev I.V."/>
            <person name="Nagy L.G."/>
            <person name="Martin F."/>
            <person name="Kauserud H."/>
        </authorList>
    </citation>
    <scope>NUCLEOTIDE SEQUENCE</scope>
    <source>
        <strain evidence="10">9284</strain>
    </source>
</reference>
<keyword evidence="3" id="KW-0805">Transcription regulation</keyword>
<dbReference type="SUPFAM" id="SSF57701">
    <property type="entry name" value="Zn2/Cys6 DNA-binding domain"/>
    <property type="match status" value="1"/>
</dbReference>
<protein>
    <recommendedName>
        <fullName evidence="7">Transcription activator of gluconeogenesis ERT1</fullName>
    </recommendedName>
</protein>
<dbReference type="PROSITE" id="PS50048">
    <property type="entry name" value="ZN2_CY6_FUNGAL_2"/>
    <property type="match status" value="1"/>
</dbReference>
<keyword evidence="5" id="KW-0804">Transcription</keyword>
<evidence type="ECO:0000256" key="2">
    <source>
        <dbReference type="ARBA" id="ARBA00022833"/>
    </source>
</evidence>
<evidence type="ECO:0000313" key="10">
    <source>
        <dbReference type="EMBL" id="KAJ7632311.1"/>
    </source>
</evidence>
<accession>A0AAD7BVV3</accession>
<dbReference type="Proteomes" id="UP001221142">
    <property type="component" value="Unassembled WGS sequence"/>
</dbReference>
<dbReference type="AlphaFoldDB" id="A0AAD7BVV3"/>
<dbReference type="CDD" id="cd00067">
    <property type="entry name" value="GAL4"/>
    <property type="match status" value="1"/>
</dbReference>
<dbReference type="EMBL" id="JARKIF010000008">
    <property type="protein sequence ID" value="KAJ7632311.1"/>
    <property type="molecule type" value="Genomic_DNA"/>
</dbReference>
<dbReference type="Gene3D" id="4.10.240.10">
    <property type="entry name" value="Zn(2)-C6 fungal-type DNA-binding domain"/>
    <property type="match status" value="1"/>
</dbReference>
<dbReference type="GO" id="GO:0000981">
    <property type="term" value="F:DNA-binding transcription factor activity, RNA polymerase II-specific"/>
    <property type="evidence" value="ECO:0007669"/>
    <property type="project" value="InterPro"/>
</dbReference>
<proteinExistence type="predicted"/>
<feature type="region of interest" description="Disordered" evidence="8">
    <location>
        <begin position="87"/>
        <end position="124"/>
    </location>
</feature>
<evidence type="ECO:0000256" key="1">
    <source>
        <dbReference type="ARBA" id="ARBA00022723"/>
    </source>
</evidence>
<evidence type="ECO:0000313" key="11">
    <source>
        <dbReference type="Proteomes" id="UP001221142"/>
    </source>
</evidence>
<evidence type="ECO:0000256" key="7">
    <source>
        <dbReference type="ARBA" id="ARBA00040903"/>
    </source>
</evidence>
<dbReference type="InterPro" id="IPR050335">
    <property type="entry name" value="ERT1_acuK_gluconeogen_tf"/>
</dbReference>
<dbReference type="PANTHER" id="PTHR47659">
    <property type="entry name" value="ZN(II)2CYS6 TRANSCRIPTION FACTOR (EUROFUNG)-RELATED"/>
    <property type="match status" value="1"/>
</dbReference>
<dbReference type="GO" id="GO:0008270">
    <property type="term" value="F:zinc ion binding"/>
    <property type="evidence" value="ECO:0007669"/>
    <property type="project" value="InterPro"/>
</dbReference>
<evidence type="ECO:0000256" key="5">
    <source>
        <dbReference type="ARBA" id="ARBA00023163"/>
    </source>
</evidence>
<evidence type="ECO:0000259" key="9">
    <source>
        <dbReference type="PROSITE" id="PS50048"/>
    </source>
</evidence>
<feature type="compositionally biased region" description="Polar residues" evidence="8">
    <location>
        <begin position="115"/>
        <end position="124"/>
    </location>
</feature>
<dbReference type="GO" id="GO:0003677">
    <property type="term" value="F:DNA binding"/>
    <property type="evidence" value="ECO:0007669"/>
    <property type="project" value="UniProtKB-KW"/>
</dbReference>
<sequence>MVSTTESADDGANDQGESRSENRSPALSATAGPVHIYPITGNTHGSRSKRRQVKNACTSCQKASKKCDDARPCLRCVKYGVHDECVDSPRKERKKGAKRGPYRKRDGAEMRGIQDTPTSPSQETEISLTLPPMEPLPLVAPGYTPGFYTRFPVPCGKREEPYPPPFYLAPAAPSASDASSPSAALMDAPASYPLYDQMTPGR</sequence>
<keyword evidence="1" id="KW-0479">Metal-binding</keyword>
<dbReference type="InterPro" id="IPR036864">
    <property type="entry name" value="Zn2-C6_fun-type_DNA-bd_sf"/>
</dbReference>
<evidence type="ECO:0000256" key="8">
    <source>
        <dbReference type="SAM" id="MobiDB-lite"/>
    </source>
</evidence>
<feature type="domain" description="Zn(2)-C6 fungal-type" evidence="9">
    <location>
        <begin position="56"/>
        <end position="87"/>
    </location>
</feature>
<keyword evidence="2" id="KW-0862">Zinc</keyword>
<organism evidence="10 11">
    <name type="scientific">Roridomyces roridus</name>
    <dbReference type="NCBI Taxonomy" id="1738132"/>
    <lineage>
        <taxon>Eukaryota</taxon>
        <taxon>Fungi</taxon>
        <taxon>Dikarya</taxon>
        <taxon>Basidiomycota</taxon>
        <taxon>Agaricomycotina</taxon>
        <taxon>Agaricomycetes</taxon>
        <taxon>Agaricomycetidae</taxon>
        <taxon>Agaricales</taxon>
        <taxon>Marasmiineae</taxon>
        <taxon>Mycenaceae</taxon>
        <taxon>Roridomyces</taxon>
    </lineage>
</organism>
<keyword evidence="11" id="KW-1185">Reference proteome</keyword>
<dbReference type="PANTHER" id="PTHR47659:SF7">
    <property type="entry name" value="FUNGAL TRANSCRIPTIONAL REGULATORY PROTEIN, N-TERMINAL DOMAIN-CONTAINING PROTEIN"/>
    <property type="match status" value="1"/>
</dbReference>
<keyword evidence="6" id="KW-0539">Nucleus</keyword>
<dbReference type="SMART" id="SM00066">
    <property type="entry name" value="GAL4"/>
    <property type="match status" value="1"/>
</dbReference>
<feature type="region of interest" description="Disordered" evidence="8">
    <location>
        <begin position="1"/>
        <end position="54"/>
    </location>
</feature>
<dbReference type="InterPro" id="IPR001138">
    <property type="entry name" value="Zn2Cys6_DnaBD"/>
</dbReference>
<dbReference type="Pfam" id="PF00172">
    <property type="entry name" value="Zn_clus"/>
    <property type="match status" value="1"/>
</dbReference>
<name>A0AAD7BVV3_9AGAR</name>
<feature type="compositionally biased region" description="Basic residues" evidence="8">
    <location>
        <begin position="91"/>
        <end position="102"/>
    </location>
</feature>
<evidence type="ECO:0000256" key="4">
    <source>
        <dbReference type="ARBA" id="ARBA00023125"/>
    </source>
</evidence>
<gene>
    <name evidence="10" type="ORF">FB45DRAFT_499665</name>
</gene>
<comment type="caution">
    <text evidence="10">The sequence shown here is derived from an EMBL/GenBank/DDBJ whole genome shotgun (WGS) entry which is preliminary data.</text>
</comment>